<dbReference type="AlphaFoldDB" id="X1R740"/>
<proteinExistence type="predicted"/>
<feature type="non-terminal residue" evidence="1">
    <location>
        <position position="31"/>
    </location>
</feature>
<protein>
    <submittedName>
        <fullName evidence="1">Uncharacterized protein</fullName>
    </submittedName>
</protein>
<sequence length="31" mass="3444">MKLRNKIATGFGVVSLSALSLFGCEERPQYQ</sequence>
<evidence type="ECO:0000313" key="1">
    <source>
        <dbReference type="EMBL" id="GAI76373.1"/>
    </source>
</evidence>
<name>X1R740_9ZZZZ</name>
<organism evidence="1">
    <name type="scientific">marine sediment metagenome</name>
    <dbReference type="NCBI Taxonomy" id="412755"/>
    <lineage>
        <taxon>unclassified sequences</taxon>
        <taxon>metagenomes</taxon>
        <taxon>ecological metagenomes</taxon>
    </lineage>
</organism>
<reference evidence="1" key="1">
    <citation type="journal article" date="2014" name="Front. Microbiol.">
        <title>High frequency of phylogenetically diverse reductive dehalogenase-homologous genes in deep subseafloor sedimentary metagenomes.</title>
        <authorList>
            <person name="Kawai M."/>
            <person name="Futagami T."/>
            <person name="Toyoda A."/>
            <person name="Takaki Y."/>
            <person name="Nishi S."/>
            <person name="Hori S."/>
            <person name="Arai W."/>
            <person name="Tsubouchi T."/>
            <person name="Morono Y."/>
            <person name="Uchiyama I."/>
            <person name="Ito T."/>
            <person name="Fujiyama A."/>
            <person name="Inagaki F."/>
            <person name="Takami H."/>
        </authorList>
    </citation>
    <scope>NUCLEOTIDE SEQUENCE</scope>
    <source>
        <strain evidence="1">Expedition CK06-06</strain>
    </source>
</reference>
<accession>X1R740</accession>
<gene>
    <name evidence="1" type="ORF">S12H4_24268</name>
</gene>
<dbReference type="EMBL" id="BARW01013121">
    <property type="protein sequence ID" value="GAI76373.1"/>
    <property type="molecule type" value="Genomic_DNA"/>
</dbReference>
<dbReference type="PROSITE" id="PS51257">
    <property type="entry name" value="PROKAR_LIPOPROTEIN"/>
    <property type="match status" value="1"/>
</dbReference>
<comment type="caution">
    <text evidence="1">The sequence shown here is derived from an EMBL/GenBank/DDBJ whole genome shotgun (WGS) entry which is preliminary data.</text>
</comment>